<keyword evidence="11" id="KW-1185">Reference proteome</keyword>
<dbReference type="Proteomes" id="UP000192578">
    <property type="component" value="Unassembled WGS sequence"/>
</dbReference>
<keyword evidence="5 6" id="KW-0482">Metalloprotease</keyword>
<keyword evidence="1 6" id="KW-0645">Protease</keyword>
<feature type="active site" evidence="6">
    <location>
        <position position="178"/>
    </location>
</feature>
<feature type="compositionally biased region" description="Polar residues" evidence="8">
    <location>
        <begin position="269"/>
        <end position="282"/>
    </location>
</feature>
<evidence type="ECO:0000256" key="1">
    <source>
        <dbReference type="ARBA" id="ARBA00022670"/>
    </source>
</evidence>
<keyword evidence="4 6" id="KW-0862">Zinc</keyword>
<evidence type="ECO:0000256" key="8">
    <source>
        <dbReference type="SAM" id="MobiDB-lite"/>
    </source>
</evidence>
<evidence type="ECO:0000313" key="11">
    <source>
        <dbReference type="Proteomes" id="UP000192578"/>
    </source>
</evidence>
<accession>A0A9X6NKQ9</accession>
<comment type="caution">
    <text evidence="6">Lacks conserved residue(s) required for the propagation of feature annotation.</text>
</comment>
<organism evidence="10 11">
    <name type="scientific">Hypsibius exemplaris</name>
    <name type="common">Freshwater tardigrade</name>
    <dbReference type="NCBI Taxonomy" id="2072580"/>
    <lineage>
        <taxon>Eukaryota</taxon>
        <taxon>Metazoa</taxon>
        <taxon>Ecdysozoa</taxon>
        <taxon>Tardigrada</taxon>
        <taxon>Eutardigrada</taxon>
        <taxon>Parachela</taxon>
        <taxon>Hypsibioidea</taxon>
        <taxon>Hypsibiidae</taxon>
        <taxon>Hypsibius</taxon>
    </lineage>
</organism>
<reference evidence="11" key="1">
    <citation type="submission" date="2017-01" db="EMBL/GenBank/DDBJ databases">
        <title>Comparative genomics of anhydrobiosis in the tardigrade Hypsibius dujardini.</title>
        <authorList>
            <person name="Yoshida Y."/>
            <person name="Koutsovoulos G."/>
            <person name="Laetsch D."/>
            <person name="Stevens L."/>
            <person name="Kumar S."/>
            <person name="Horikawa D."/>
            <person name="Ishino K."/>
            <person name="Komine S."/>
            <person name="Tomita M."/>
            <person name="Blaxter M."/>
            <person name="Arakawa K."/>
        </authorList>
    </citation>
    <scope>NUCLEOTIDE SEQUENCE [LARGE SCALE GENOMIC DNA]</scope>
    <source>
        <strain evidence="11">Z151</strain>
    </source>
</reference>
<feature type="compositionally biased region" description="Low complexity" evidence="8">
    <location>
        <begin position="283"/>
        <end position="293"/>
    </location>
</feature>
<evidence type="ECO:0000256" key="5">
    <source>
        <dbReference type="ARBA" id="ARBA00023049"/>
    </source>
</evidence>
<dbReference type="AlphaFoldDB" id="A0A9X6NKQ9"/>
<dbReference type="Pfam" id="PF01400">
    <property type="entry name" value="Astacin"/>
    <property type="match status" value="1"/>
</dbReference>
<dbReference type="GO" id="GO:0008270">
    <property type="term" value="F:zinc ion binding"/>
    <property type="evidence" value="ECO:0007669"/>
    <property type="project" value="UniProtKB-UniRule"/>
</dbReference>
<dbReference type="EMBL" id="MTYJ01000412">
    <property type="protein sequence ID" value="OWA54488.1"/>
    <property type="molecule type" value="Genomic_DNA"/>
</dbReference>
<dbReference type="EC" id="3.4.24.-" evidence="7"/>
<evidence type="ECO:0000256" key="2">
    <source>
        <dbReference type="ARBA" id="ARBA00022723"/>
    </source>
</evidence>
<keyword evidence="2 6" id="KW-0479">Metal-binding</keyword>
<sequence length="450" mass="49571">MMWLQCAGALLFFFAIFSPSAGNFIFNPLGDSHREDPRTLIPADVYENFRRTKGASIRPELFEGNILLEDKFVCEETNQQGDRVENNARIWPNGIVPIIIPDSQFSEKEHELIQKAMDDMQSKTCLKFTKDTTEKNRIIFTKGNNGCSSFVGRTVCNAAQLLYLDSSCLQSIGEVQHEIMHALGFRHEQSRSLSIMHHAEIIFSQDPGQPSIRSKNMAPMGSRNELSEIDIKRIKALYQCIPSSGHRQQSNSFPPGTSKAPGRAALTTAPDTSDTGETVQGRSTPVTTSSPTVAVGHSPKGGTVTSNLPIPEYFCYFYTNQTYSCKTKCEASGGETVPKNFTSGLAKQFYDMNCKEDLQLSSEKRWDSDRNSLLGEQFIKVGVDTEILATCAFYKSMDFECSGVTDCQESHNENRCGSAAPWTGSYSGSPDNGLKLNGTIIKTLSDAGSG</sequence>
<gene>
    <name evidence="10" type="ORF">BV898_18889</name>
</gene>
<comment type="caution">
    <text evidence="10">The sequence shown here is derived from an EMBL/GenBank/DDBJ whole genome shotgun (WGS) entry which is preliminary data.</text>
</comment>
<feature type="binding site" evidence="6">
    <location>
        <position position="181"/>
    </location>
    <ligand>
        <name>Zn(2+)</name>
        <dbReference type="ChEBI" id="CHEBI:29105"/>
        <note>catalytic</note>
    </ligand>
</feature>
<evidence type="ECO:0000313" key="10">
    <source>
        <dbReference type="EMBL" id="OWA54488.1"/>
    </source>
</evidence>
<proteinExistence type="predicted"/>
<dbReference type="PRINTS" id="PR00480">
    <property type="entry name" value="ASTACIN"/>
</dbReference>
<dbReference type="PANTHER" id="PTHR10127:SF780">
    <property type="entry name" value="METALLOENDOPEPTIDASE"/>
    <property type="match status" value="1"/>
</dbReference>
<name>A0A9X6NKQ9_HYPEX</name>
<comment type="cofactor">
    <cofactor evidence="6 7">
        <name>Zn(2+)</name>
        <dbReference type="ChEBI" id="CHEBI:29105"/>
    </cofactor>
    <text evidence="6 7">Binds 1 zinc ion per subunit.</text>
</comment>
<keyword evidence="7" id="KW-0732">Signal</keyword>
<feature type="chain" id="PRO_5041017279" description="Metalloendopeptidase" evidence="7">
    <location>
        <begin position="23"/>
        <end position="450"/>
    </location>
</feature>
<keyword evidence="3 6" id="KW-0378">Hydrolase</keyword>
<feature type="compositionally biased region" description="Polar residues" evidence="8">
    <location>
        <begin position="245"/>
        <end position="255"/>
    </location>
</feature>
<evidence type="ECO:0000259" key="9">
    <source>
        <dbReference type="PROSITE" id="PS51864"/>
    </source>
</evidence>
<feature type="domain" description="Peptidase M12A" evidence="9">
    <location>
        <begin position="78"/>
        <end position="192"/>
    </location>
</feature>
<evidence type="ECO:0000256" key="7">
    <source>
        <dbReference type="RuleBase" id="RU361183"/>
    </source>
</evidence>
<evidence type="ECO:0000256" key="3">
    <source>
        <dbReference type="ARBA" id="ARBA00022801"/>
    </source>
</evidence>
<dbReference type="InterPro" id="IPR024079">
    <property type="entry name" value="MetalloPept_cat_dom_sf"/>
</dbReference>
<feature type="signal peptide" evidence="7">
    <location>
        <begin position="1"/>
        <end position="22"/>
    </location>
</feature>
<dbReference type="PROSITE" id="PS51864">
    <property type="entry name" value="ASTACIN"/>
    <property type="match status" value="1"/>
</dbReference>
<dbReference type="InterPro" id="IPR001506">
    <property type="entry name" value="Peptidase_M12A"/>
</dbReference>
<evidence type="ECO:0000256" key="6">
    <source>
        <dbReference type="PROSITE-ProRule" id="PRU01211"/>
    </source>
</evidence>
<dbReference type="PANTHER" id="PTHR10127">
    <property type="entry name" value="DISCOIDIN, CUB, EGF, LAMININ , AND ZINC METALLOPROTEASE DOMAIN CONTAINING"/>
    <property type="match status" value="1"/>
</dbReference>
<dbReference type="Gene3D" id="3.40.390.10">
    <property type="entry name" value="Collagenase (Catalytic Domain)"/>
    <property type="match status" value="2"/>
</dbReference>
<dbReference type="InterPro" id="IPR006026">
    <property type="entry name" value="Peptidase_Metallo"/>
</dbReference>
<dbReference type="GO" id="GO:0006508">
    <property type="term" value="P:proteolysis"/>
    <property type="evidence" value="ECO:0007669"/>
    <property type="project" value="UniProtKB-KW"/>
</dbReference>
<dbReference type="GO" id="GO:0004222">
    <property type="term" value="F:metalloendopeptidase activity"/>
    <property type="evidence" value="ECO:0007669"/>
    <property type="project" value="UniProtKB-UniRule"/>
</dbReference>
<dbReference type="SUPFAM" id="SSF55486">
    <property type="entry name" value="Metalloproteases ('zincins'), catalytic domain"/>
    <property type="match status" value="1"/>
</dbReference>
<protein>
    <recommendedName>
        <fullName evidence="7">Metalloendopeptidase</fullName>
        <ecNumber evidence="7">3.4.24.-</ecNumber>
    </recommendedName>
</protein>
<feature type="binding site" evidence="6">
    <location>
        <position position="187"/>
    </location>
    <ligand>
        <name>Zn(2+)</name>
        <dbReference type="ChEBI" id="CHEBI:29105"/>
        <note>catalytic</note>
    </ligand>
</feature>
<dbReference type="SMART" id="SM00235">
    <property type="entry name" value="ZnMc"/>
    <property type="match status" value="1"/>
</dbReference>
<dbReference type="OrthoDB" id="291007at2759"/>
<evidence type="ECO:0000256" key="4">
    <source>
        <dbReference type="ARBA" id="ARBA00022833"/>
    </source>
</evidence>
<feature type="binding site" evidence="6">
    <location>
        <position position="177"/>
    </location>
    <ligand>
        <name>Zn(2+)</name>
        <dbReference type="ChEBI" id="CHEBI:29105"/>
        <note>catalytic</note>
    </ligand>
</feature>
<feature type="region of interest" description="Disordered" evidence="8">
    <location>
        <begin position="245"/>
        <end position="302"/>
    </location>
</feature>